<dbReference type="OrthoDB" id="6409159at2759"/>
<comment type="caution">
    <text evidence="2">The sequence shown here is derived from an EMBL/GenBank/DDBJ whole genome shotgun (WGS) entry which is preliminary data.</text>
</comment>
<organism evidence="2 3">
    <name type="scientific">Cetraspora pellucida</name>
    <dbReference type="NCBI Taxonomy" id="1433469"/>
    <lineage>
        <taxon>Eukaryota</taxon>
        <taxon>Fungi</taxon>
        <taxon>Fungi incertae sedis</taxon>
        <taxon>Mucoromycota</taxon>
        <taxon>Glomeromycotina</taxon>
        <taxon>Glomeromycetes</taxon>
        <taxon>Diversisporales</taxon>
        <taxon>Gigasporaceae</taxon>
        <taxon>Cetraspora</taxon>
    </lineage>
</organism>
<dbReference type="EMBL" id="CAJVQA010024828">
    <property type="protein sequence ID" value="CAG8783815.1"/>
    <property type="molecule type" value="Genomic_DNA"/>
</dbReference>
<name>A0A9N9JKX7_9GLOM</name>
<dbReference type="InterPro" id="IPR003172">
    <property type="entry name" value="ML_dom"/>
</dbReference>
<dbReference type="AlphaFoldDB" id="A0A9N9JKX7"/>
<reference evidence="2" key="1">
    <citation type="submission" date="2021-06" db="EMBL/GenBank/DDBJ databases">
        <authorList>
            <person name="Kallberg Y."/>
            <person name="Tangrot J."/>
            <person name="Rosling A."/>
        </authorList>
    </citation>
    <scope>NUCLEOTIDE SEQUENCE</scope>
    <source>
        <strain evidence="2">FL966</strain>
    </source>
</reference>
<dbReference type="SMART" id="SM00737">
    <property type="entry name" value="ML"/>
    <property type="match status" value="1"/>
</dbReference>
<proteinExistence type="predicted"/>
<protein>
    <submittedName>
        <fullName evidence="2">22210_t:CDS:1</fullName>
    </submittedName>
</protein>
<sequence>AATFGQCQGASQDLAVISNVTLSPDPPEAGSDLEVKGSATTDDAIVVGDSIIFAIVDAVTNDTIFLSPFVNICLNTTCPTKTITFDEHYNLLNVTSLPAEYYVGVLIGSDLSKIKACGEALLPE</sequence>
<accession>A0A9N9JKX7</accession>
<feature type="domain" description="MD-2-related lipid-recognition" evidence="1">
    <location>
        <begin position="4"/>
        <end position="122"/>
    </location>
</feature>
<feature type="non-terminal residue" evidence="2">
    <location>
        <position position="1"/>
    </location>
</feature>
<dbReference type="Pfam" id="PF02221">
    <property type="entry name" value="E1_DerP2_DerF2"/>
    <property type="match status" value="1"/>
</dbReference>
<gene>
    <name evidence="2" type="ORF">CPELLU_LOCUS16549</name>
</gene>
<evidence type="ECO:0000259" key="1">
    <source>
        <dbReference type="SMART" id="SM00737"/>
    </source>
</evidence>
<evidence type="ECO:0000313" key="2">
    <source>
        <dbReference type="EMBL" id="CAG8783815.1"/>
    </source>
</evidence>
<keyword evidence="3" id="KW-1185">Reference proteome</keyword>
<evidence type="ECO:0000313" key="3">
    <source>
        <dbReference type="Proteomes" id="UP000789759"/>
    </source>
</evidence>
<dbReference type="Proteomes" id="UP000789759">
    <property type="component" value="Unassembled WGS sequence"/>
</dbReference>